<sequence length="96" mass="11089">MLPKGFTLFLQGMMYYNHNLNTNATLISHNVNLDYLNSAVMTFYDNNSSIDVRFSIDKNITMTFIPINVKGFSPEMVESILNTLKDWEYGISTFFN</sequence>
<reference evidence="1 2" key="1">
    <citation type="submission" date="2017-05" db="EMBL/GenBank/DDBJ databases">
        <authorList>
            <person name="Varghese N."/>
            <person name="Submissions S."/>
        </authorList>
    </citation>
    <scope>NUCLEOTIDE SEQUENCE [LARGE SCALE GENOMIC DNA]</scope>
    <source>
        <strain evidence="1 2">DSM 29982</strain>
    </source>
</reference>
<protein>
    <submittedName>
        <fullName evidence="1">Uncharacterized protein</fullName>
    </submittedName>
</protein>
<dbReference type="Proteomes" id="UP000319267">
    <property type="component" value="Unassembled WGS sequence"/>
</dbReference>
<accession>A0A521AF65</accession>
<proteinExistence type="predicted"/>
<organism evidence="1 2">
    <name type="scientific">Flavobacterium nitrogenifigens</name>
    <dbReference type="NCBI Taxonomy" id="1617283"/>
    <lineage>
        <taxon>Bacteria</taxon>
        <taxon>Pseudomonadati</taxon>
        <taxon>Bacteroidota</taxon>
        <taxon>Flavobacteriia</taxon>
        <taxon>Flavobacteriales</taxon>
        <taxon>Flavobacteriaceae</taxon>
        <taxon>Flavobacterium</taxon>
    </lineage>
</organism>
<dbReference type="EMBL" id="FXTQ01000001">
    <property type="protein sequence ID" value="SMO33463.1"/>
    <property type="molecule type" value="Genomic_DNA"/>
</dbReference>
<name>A0A521AF65_9FLAO</name>
<evidence type="ECO:0000313" key="1">
    <source>
        <dbReference type="EMBL" id="SMO33463.1"/>
    </source>
</evidence>
<gene>
    <name evidence="1" type="ORF">SAMN06265220_10187</name>
</gene>
<evidence type="ECO:0000313" key="2">
    <source>
        <dbReference type="Proteomes" id="UP000319267"/>
    </source>
</evidence>
<dbReference type="RefSeq" id="WP_111377831.1">
    <property type="nucleotide sequence ID" value="NZ_CP043612.1"/>
</dbReference>
<keyword evidence="2" id="KW-1185">Reference proteome</keyword>
<dbReference type="AlphaFoldDB" id="A0A521AF65"/>